<gene>
    <name evidence="5" type="ORF">FA14DRAFT_191728</name>
</gene>
<dbReference type="Proteomes" id="UP000245771">
    <property type="component" value="Unassembled WGS sequence"/>
</dbReference>
<dbReference type="PANTHER" id="PTHR13335">
    <property type="entry name" value="TARGET OF RAPAMYCIN COMPLEX 2 SUBUNIT MAPKAP1"/>
    <property type="match status" value="1"/>
</dbReference>
<feature type="region of interest" description="Disordered" evidence="2">
    <location>
        <begin position="868"/>
        <end position="910"/>
    </location>
</feature>
<evidence type="ECO:0000256" key="2">
    <source>
        <dbReference type="SAM" id="MobiDB-lite"/>
    </source>
</evidence>
<evidence type="ECO:0000256" key="1">
    <source>
        <dbReference type="ARBA" id="ARBA00009407"/>
    </source>
</evidence>
<evidence type="ECO:0000313" key="5">
    <source>
        <dbReference type="EMBL" id="PWN32641.1"/>
    </source>
</evidence>
<proteinExistence type="inferred from homology"/>
<feature type="compositionally biased region" description="Polar residues" evidence="2">
    <location>
        <begin position="252"/>
        <end position="270"/>
    </location>
</feature>
<dbReference type="GO" id="GO:0005546">
    <property type="term" value="F:phosphatidylinositol-4,5-bisphosphate binding"/>
    <property type="evidence" value="ECO:0007669"/>
    <property type="project" value="TreeGrafter"/>
</dbReference>
<dbReference type="STRING" id="1280837.A0A316V844"/>
<name>A0A316V844_9BASI</name>
<dbReference type="InterPro" id="IPR011993">
    <property type="entry name" value="PH-like_dom_sf"/>
</dbReference>
<accession>A0A316V844</accession>
<feature type="region of interest" description="Disordered" evidence="2">
    <location>
        <begin position="174"/>
        <end position="270"/>
    </location>
</feature>
<organism evidence="5 6">
    <name type="scientific">Meira miltonrushii</name>
    <dbReference type="NCBI Taxonomy" id="1280837"/>
    <lineage>
        <taxon>Eukaryota</taxon>
        <taxon>Fungi</taxon>
        <taxon>Dikarya</taxon>
        <taxon>Basidiomycota</taxon>
        <taxon>Ustilaginomycotina</taxon>
        <taxon>Exobasidiomycetes</taxon>
        <taxon>Exobasidiales</taxon>
        <taxon>Brachybasidiaceae</taxon>
        <taxon>Meira</taxon>
    </lineage>
</organism>
<dbReference type="EMBL" id="KZ819605">
    <property type="protein sequence ID" value="PWN32641.1"/>
    <property type="molecule type" value="Genomic_DNA"/>
</dbReference>
<dbReference type="RefSeq" id="XP_025352943.1">
    <property type="nucleotide sequence ID" value="XM_025501886.1"/>
</dbReference>
<dbReference type="InterPro" id="IPR031313">
    <property type="entry name" value="Sin1_PH_dom"/>
</dbReference>
<comment type="similarity">
    <text evidence="1">Belongs to the SIN1 family.</text>
</comment>
<feature type="compositionally biased region" description="Low complexity" evidence="2">
    <location>
        <begin position="305"/>
        <end position="320"/>
    </location>
</feature>
<dbReference type="Pfam" id="PF16979">
    <property type="entry name" value="SIN1_PH"/>
    <property type="match status" value="1"/>
</dbReference>
<sequence>MSLLTDKDYLILSLRLAYLRRVDDHAGPRVITVPDIVNLPNKSQKVQQQSASESTLRTQRSFTDLDQIISASTRVTADVKNEIQEDESVHSIIPPYPKDSLVVIAGLNDARKHPELTTLHSPKFTAENLQAVGRQGDDPFLADSSGVMNGKGELHDANRNRAASLGANGLKHTTTIYGPGRTGALGMRVTGRRNVSIEGRRRKNLREGSEVGQGTGDEKLGIHRQKRDGSLRTPSGESTNFEKSSRGRLSDHSSTSTAVDGTPSDRSSFLSNQMQIPQVAVQPSSHDMDEKGDHMVRRSSTMLRPSKSPELSSKQSESSLGQIKPRNRSSSQPHRPGLPSNLSALSVSQSEQGMPTQSSSRISNERRTTMPGGFEDMSSAVDSQQDLTESPSTSTSRYAPPPRPARRTRKSISEQSSHSASAVPTSTNEDPMLQADGRQRSQSEAIMPGSMPPSRPILSTLQNAEGQEIEHNLPREPSSTTLGSASYMGRTQSESTIFSLASPRITRQRGLSNRSLQSDGSLRSAEAVSNIDRQHPASSTFAPVAEHPETHLLSEKDELSESPAQKLDGLDVSNQGSSTYLLSPFNGREKVNGELGLFADGSPSGLASPLGNSGHILSQQPVAPIATGLALDQGYASVDLTPGLSSAGGESEEIIRRGEKSLHPKPADLTSRSPSPFVKTNPLVLKKQFDSRNKSSALTALLSTRSECPDNPFNQRYKNVAGSSVSAGGSAVIEVFFPFANAANAPPRSMKPSSGALAVNVDTKSMRLSVRKDATMEELIGYGLYCYVEEGWLPTLDSTLSQDAAEEQREIRLSTIAWTLRLVEDGEVDDDYPALDRSLTVGKFGADELAICEATPAQIKQNQSASALLERRVSRQRQQSTGLQALQPPTGAANSKQPAMTPSQAQSTTGDIQDASMLTVQATPMFPTSLLGLRRDGGGEISGSFGPATSPNLSNHGPPIFLRILVTPNKDVRYKTTLQVTNDRYLADVLETICKRRDLGSPEKWALVVPEKDIVVPLDRTVESLQGNYDLTLVRRQDLGLQHSGAFTTQSTNPNASIFKRISQPEPRYQAAAKEIASVYKSYTVNRRMPTFLGRHERTLTIDGDWLHIIPTETRAFQTHTTTTSYPIPSIVSCTQSRLPSSFKVIVMRENDQKRYDFEAENSKIATEIVQEINALLRSKQGAASVRK</sequence>
<dbReference type="InterPro" id="IPR031567">
    <property type="entry name" value="CRIM_dom"/>
</dbReference>
<dbReference type="InParanoid" id="A0A316V844"/>
<feature type="compositionally biased region" description="Polar residues" evidence="2">
    <location>
        <begin position="380"/>
        <end position="389"/>
    </location>
</feature>
<feature type="domain" description="SIN1-type PH" evidence="4">
    <location>
        <begin position="1079"/>
        <end position="1178"/>
    </location>
</feature>
<dbReference type="GO" id="GO:0005886">
    <property type="term" value="C:plasma membrane"/>
    <property type="evidence" value="ECO:0007669"/>
    <property type="project" value="TreeGrafter"/>
</dbReference>
<dbReference type="GeneID" id="37023667"/>
<feature type="compositionally biased region" description="Polar residues" evidence="2">
    <location>
        <begin position="232"/>
        <end position="242"/>
    </location>
</feature>
<keyword evidence="6" id="KW-1185">Reference proteome</keyword>
<dbReference type="Gene3D" id="2.30.29.30">
    <property type="entry name" value="Pleckstrin-homology domain (PH domain)/Phosphotyrosine-binding domain (PTB)"/>
    <property type="match status" value="1"/>
</dbReference>
<dbReference type="AlphaFoldDB" id="A0A316V844"/>
<reference evidence="5 6" key="1">
    <citation type="journal article" date="2018" name="Mol. Biol. Evol.">
        <title>Broad Genomic Sampling Reveals a Smut Pathogenic Ancestry of the Fungal Clade Ustilaginomycotina.</title>
        <authorList>
            <person name="Kijpornyongpan T."/>
            <person name="Mondo S.J."/>
            <person name="Barry K."/>
            <person name="Sandor L."/>
            <person name="Lee J."/>
            <person name="Lipzen A."/>
            <person name="Pangilinan J."/>
            <person name="LaButti K."/>
            <person name="Hainaut M."/>
            <person name="Henrissat B."/>
            <person name="Grigoriev I.V."/>
            <person name="Spatafora J.W."/>
            <person name="Aime M.C."/>
        </authorList>
    </citation>
    <scope>NUCLEOTIDE SEQUENCE [LARGE SCALE GENOMIC DNA]</scope>
    <source>
        <strain evidence="5 6">MCA 3882</strain>
    </source>
</reference>
<dbReference type="OrthoDB" id="241990at2759"/>
<evidence type="ECO:0000313" key="6">
    <source>
        <dbReference type="Proteomes" id="UP000245771"/>
    </source>
</evidence>
<dbReference type="InterPro" id="IPR008828">
    <property type="entry name" value="Sin1/Avo1"/>
</dbReference>
<dbReference type="GO" id="GO:0038203">
    <property type="term" value="P:TORC2 signaling"/>
    <property type="evidence" value="ECO:0007669"/>
    <property type="project" value="TreeGrafter"/>
</dbReference>
<protein>
    <recommendedName>
        <fullName evidence="7">SIN1-domain-containing protein</fullName>
    </recommendedName>
</protein>
<dbReference type="GO" id="GO:0031932">
    <property type="term" value="C:TORC2 complex"/>
    <property type="evidence" value="ECO:0007669"/>
    <property type="project" value="InterPro"/>
</dbReference>
<feature type="region of interest" description="Disordered" evidence="2">
    <location>
        <begin position="298"/>
        <end position="458"/>
    </location>
</feature>
<feature type="compositionally biased region" description="Polar residues" evidence="2">
    <location>
        <begin position="892"/>
        <end position="910"/>
    </location>
</feature>
<dbReference type="PANTHER" id="PTHR13335:SF1">
    <property type="entry name" value="TARGET OF RAPAMYCIN COMPLEX 2 SUBUNIT MAPKAP1"/>
    <property type="match status" value="1"/>
</dbReference>
<dbReference type="Pfam" id="PF16978">
    <property type="entry name" value="CRIM"/>
    <property type="match status" value="1"/>
</dbReference>
<dbReference type="GO" id="GO:0005737">
    <property type="term" value="C:cytoplasm"/>
    <property type="evidence" value="ECO:0007669"/>
    <property type="project" value="TreeGrafter"/>
</dbReference>
<evidence type="ECO:0000259" key="4">
    <source>
        <dbReference type="Pfam" id="PF16979"/>
    </source>
</evidence>
<feature type="compositionally biased region" description="Polar residues" evidence="2">
    <location>
        <begin position="340"/>
        <end position="362"/>
    </location>
</feature>
<evidence type="ECO:0000259" key="3">
    <source>
        <dbReference type="Pfam" id="PF16978"/>
    </source>
</evidence>
<feature type="domain" description="CRIM" evidence="3">
    <location>
        <begin position="696"/>
        <end position="863"/>
    </location>
</feature>
<evidence type="ECO:0008006" key="7">
    <source>
        <dbReference type="Google" id="ProtNLM"/>
    </source>
</evidence>